<organism evidence="2 3">
    <name type="scientific">Wickerhamomyces mucosus</name>
    <dbReference type="NCBI Taxonomy" id="1378264"/>
    <lineage>
        <taxon>Eukaryota</taxon>
        <taxon>Fungi</taxon>
        <taxon>Dikarya</taxon>
        <taxon>Ascomycota</taxon>
        <taxon>Saccharomycotina</taxon>
        <taxon>Saccharomycetes</taxon>
        <taxon>Phaffomycetales</taxon>
        <taxon>Wickerhamomycetaceae</taxon>
        <taxon>Wickerhamomyces</taxon>
    </lineage>
</organism>
<feature type="region of interest" description="Disordered" evidence="1">
    <location>
        <begin position="415"/>
        <end position="480"/>
    </location>
</feature>
<protein>
    <recommendedName>
        <fullName evidence="4">Ino eighty subunit 1</fullName>
    </recommendedName>
</protein>
<evidence type="ECO:0000256" key="1">
    <source>
        <dbReference type="SAM" id="MobiDB-lite"/>
    </source>
</evidence>
<name>A0A9P8PZ10_9ASCO</name>
<feature type="region of interest" description="Disordered" evidence="1">
    <location>
        <begin position="1"/>
        <end position="102"/>
    </location>
</feature>
<evidence type="ECO:0008006" key="4">
    <source>
        <dbReference type="Google" id="ProtNLM"/>
    </source>
</evidence>
<feature type="compositionally biased region" description="Basic and acidic residues" evidence="1">
    <location>
        <begin position="415"/>
        <end position="444"/>
    </location>
</feature>
<dbReference type="InterPro" id="IPR038014">
    <property type="entry name" value="Ies1"/>
</dbReference>
<feature type="compositionally biased region" description="Basic and acidic residues" evidence="1">
    <location>
        <begin position="1"/>
        <end position="11"/>
    </location>
</feature>
<dbReference type="OrthoDB" id="5413003at2759"/>
<evidence type="ECO:0000313" key="3">
    <source>
        <dbReference type="Proteomes" id="UP000769528"/>
    </source>
</evidence>
<proteinExistence type="predicted"/>
<reference evidence="2" key="1">
    <citation type="journal article" date="2021" name="Open Biol.">
        <title>Shared evolutionary footprints suggest mitochondrial oxidative damage underlies multiple complex I losses in fungi.</title>
        <authorList>
            <person name="Schikora-Tamarit M.A."/>
            <person name="Marcet-Houben M."/>
            <person name="Nosek J."/>
            <person name="Gabaldon T."/>
        </authorList>
    </citation>
    <scope>NUCLEOTIDE SEQUENCE</scope>
    <source>
        <strain evidence="2">CBS6341</strain>
    </source>
</reference>
<reference evidence="2" key="2">
    <citation type="submission" date="2021-01" db="EMBL/GenBank/DDBJ databases">
        <authorList>
            <person name="Schikora-Tamarit M.A."/>
        </authorList>
    </citation>
    <scope>NUCLEOTIDE SEQUENCE</scope>
    <source>
        <strain evidence="2">CBS6341</strain>
    </source>
</reference>
<evidence type="ECO:0000313" key="2">
    <source>
        <dbReference type="EMBL" id="KAH3680782.1"/>
    </source>
</evidence>
<dbReference type="PANTHER" id="PTHR37287:SF1">
    <property type="entry name" value="INO EIGHTY SUBUNIT 1"/>
    <property type="match status" value="1"/>
</dbReference>
<feature type="compositionally biased region" description="Basic residues" evidence="1">
    <location>
        <begin position="445"/>
        <end position="461"/>
    </location>
</feature>
<dbReference type="PANTHER" id="PTHR37287">
    <property type="entry name" value="INO EIGHTY SUBUNIT 1"/>
    <property type="match status" value="1"/>
</dbReference>
<dbReference type="AlphaFoldDB" id="A0A9P8PZ10"/>
<dbReference type="Proteomes" id="UP000769528">
    <property type="component" value="Unassembled WGS sequence"/>
</dbReference>
<accession>A0A9P8PZ10</accession>
<dbReference type="EMBL" id="JAEUBF010000039">
    <property type="protein sequence ID" value="KAH3680782.1"/>
    <property type="molecule type" value="Genomic_DNA"/>
</dbReference>
<keyword evidence="3" id="KW-1185">Reference proteome</keyword>
<sequence length="595" mass="68179">MHRYDPIHDVYLDEPSSSLTGSNEAAGPVPVSSGQSDISSLLTTTTTAPLAPTASVSASTIDQDESTETEGEDDRVKKLSTSKAEGKATPSKKSKKSAANKTATVLVSARSRHLKKEDGHPFTRKDIQFAFLRALFDNKVKAFSDPFPDLQERVKLQADEDRSEEGLEVEDTREYNSEEKLTFAELYIKTIAHSSKCSKILRDRLLNDFNTSIPTCMICLLVNVGRMNTTINFVPDMKSQLRTYHSIPVLQLNYEKRGVSNSNSDKQLQDTPRLKSILKACCDDTHEPNDLQLLTTFDKNPKTNIVNLLFLFCNNEDAVAEKFLNYSFFDIFINSNHDPKDRATLLLWLIYNYLETKLSDGEVSENPFGNRPEVKKIDEEYDKDTEEEIKFGQTMLEERKLYLEDENFYNETKIESREKRRKLEESNKKPETPIKTQPHREPHPKTIKAKVTKPSKGIKKPVKIEVLPKPSKPSKPSKPAPQVIYRQDIDVNRVKKVLNELQKNNEKRRLSQGLLKFTNDLILTPYHEIRDGRLRLKSYQGDYVEYSSKFMKLFKFLKGDYKELSKDVIQSLTVDIEYGYKNDDDLTLDSFDINV</sequence>
<feature type="compositionally biased region" description="Pro residues" evidence="1">
    <location>
        <begin position="470"/>
        <end position="479"/>
    </location>
</feature>
<feature type="compositionally biased region" description="Low complexity" evidence="1">
    <location>
        <begin position="39"/>
        <end position="60"/>
    </location>
</feature>
<feature type="compositionally biased region" description="Acidic residues" evidence="1">
    <location>
        <begin position="62"/>
        <end position="73"/>
    </location>
</feature>
<comment type="caution">
    <text evidence="2">The sequence shown here is derived from an EMBL/GenBank/DDBJ whole genome shotgun (WGS) entry which is preliminary data.</text>
</comment>
<dbReference type="GO" id="GO:0031011">
    <property type="term" value="C:Ino80 complex"/>
    <property type="evidence" value="ECO:0007669"/>
    <property type="project" value="InterPro"/>
</dbReference>
<gene>
    <name evidence="2" type="ORF">WICMUC_000133</name>
</gene>